<feature type="compositionally biased region" description="Basic and acidic residues" evidence="1">
    <location>
        <begin position="27"/>
        <end position="48"/>
    </location>
</feature>
<dbReference type="EMBL" id="CZQE01000066">
    <property type="protein sequence ID" value="CUS43553.1"/>
    <property type="molecule type" value="Genomic_DNA"/>
</dbReference>
<accession>A0A160TH36</accession>
<protein>
    <submittedName>
        <fullName evidence="2">Uncharacterized protein</fullName>
    </submittedName>
</protein>
<name>A0A160TH36_9ZZZZ</name>
<proteinExistence type="predicted"/>
<feature type="region of interest" description="Disordered" evidence="1">
    <location>
        <begin position="26"/>
        <end position="48"/>
    </location>
</feature>
<evidence type="ECO:0000256" key="1">
    <source>
        <dbReference type="SAM" id="MobiDB-lite"/>
    </source>
</evidence>
<evidence type="ECO:0000313" key="2">
    <source>
        <dbReference type="EMBL" id="CUS43553.1"/>
    </source>
</evidence>
<sequence>MVNNRLHWRGNRGRAQTEGIAAANEVFGRDDRSAGADRKRVPAGAARE</sequence>
<gene>
    <name evidence="2" type="ORF">MGWOODY_Smn3487</name>
</gene>
<dbReference type="AlphaFoldDB" id="A0A160TH36"/>
<organism evidence="2">
    <name type="scientific">hydrothermal vent metagenome</name>
    <dbReference type="NCBI Taxonomy" id="652676"/>
    <lineage>
        <taxon>unclassified sequences</taxon>
        <taxon>metagenomes</taxon>
        <taxon>ecological metagenomes</taxon>
    </lineage>
</organism>
<reference evidence="2" key="1">
    <citation type="submission" date="2015-10" db="EMBL/GenBank/DDBJ databases">
        <authorList>
            <person name="Gilbert D.G."/>
        </authorList>
    </citation>
    <scope>NUCLEOTIDE SEQUENCE</scope>
</reference>